<dbReference type="SUPFAM" id="SSF81383">
    <property type="entry name" value="F-box domain"/>
    <property type="match status" value="1"/>
</dbReference>
<protein>
    <recommendedName>
        <fullName evidence="1">F-box domain-containing protein</fullName>
    </recommendedName>
</protein>
<feature type="domain" description="F-box" evidence="1">
    <location>
        <begin position="36"/>
        <end position="106"/>
    </location>
</feature>
<dbReference type="EMBL" id="JAPEVG010000049">
    <property type="protein sequence ID" value="KAJ8489386.1"/>
    <property type="molecule type" value="Genomic_DNA"/>
</dbReference>
<dbReference type="InterPro" id="IPR036047">
    <property type="entry name" value="F-box-like_dom_sf"/>
</dbReference>
<proteinExistence type="predicted"/>
<name>A0AAD7TZ60_9APHY</name>
<reference evidence="2" key="1">
    <citation type="submission" date="2022-11" db="EMBL/GenBank/DDBJ databases">
        <title>Genome Sequence of Cubamyces cubensis.</title>
        <authorList>
            <person name="Buettner E."/>
        </authorList>
    </citation>
    <scope>NUCLEOTIDE SEQUENCE</scope>
    <source>
        <strain evidence="2">MPL-01</strain>
    </source>
</reference>
<dbReference type="AlphaFoldDB" id="A0AAD7TZ60"/>
<dbReference type="InterPro" id="IPR001810">
    <property type="entry name" value="F-box_dom"/>
</dbReference>
<keyword evidence="3" id="KW-1185">Reference proteome</keyword>
<dbReference type="PANTHER" id="PTHR38926">
    <property type="entry name" value="F-BOX DOMAIN CONTAINING PROTEIN, EXPRESSED"/>
    <property type="match status" value="1"/>
</dbReference>
<gene>
    <name evidence="2" type="ORF">ONZ51_g2945</name>
</gene>
<accession>A0AAD7TZ60</accession>
<organism evidence="2 3">
    <name type="scientific">Trametes cubensis</name>
    <dbReference type="NCBI Taxonomy" id="1111947"/>
    <lineage>
        <taxon>Eukaryota</taxon>
        <taxon>Fungi</taxon>
        <taxon>Dikarya</taxon>
        <taxon>Basidiomycota</taxon>
        <taxon>Agaricomycotina</taxon>
        <taxon>Agaricomycetes</taxon>
        <taxon>Polyporales</taxon>
        <taxon>Polyporaceae</taxon>
        <taxon>Trametes</taxon>
    </lineage>
</organism>
<dbReference type="Proteomes" id="UP001215151">
    <property type="component" value="Unassembled WGS sequence"/>
</dbReference>
<sequence length="572" mass="64478">MTVRLTRAEDGVSKLKGARVASTTPEACAKPMKGPFDRIPVEILSQILEYATEERSDSLDETDIRRRGFYYLSTYVAPSSLGAIMQVCSHWRAVALNTPNLWRRVDVYEHVEPLVTALDRSRSKMVDVSLHRASGAQSALPLLAAHSRRLRKLSLHWLDDDKDKGELCEDLMDQVGQMDLPALEELLVDDGETYWPGEVYALELLLDPALLPSLRIVKLDTSYISWSSMIFSQLRVLHLQEVAVPPEEEVSLSNFLDILAACQSLEELILVYAFPIAFSDFGQGSIPEGPFAGRVVELPKLQLLHLEWDSMWRTPCETYQLLQHLRLRSQTTVRIAVEYDQVVNPARSLFDVVPRDPTCLPILSTGTSVRVFVDQRNFTRFAVESALGNRDFTLLLANKNDTDWPEWYGVDQQLTDFCTIFAGSPRLTRLSIETRGVSTVGLESSLRLLRHLSAIEVTLGTADALKQLLDALVSPNCREETSSDTDNKNDVIAPHLRTLKLKTLPWHPELSSDIERCLEWRARHGTELQELYIEAYGRKRDAEGEVELGVQHTRQLGTLQVLVKGSVVFVDT</sequence>
<dbReference type="PANTHER" id="PTHR38926:SF72">
    <property type="entry name" value="IM:7136021-RELATED"/>
    <property type="match status" value="1"/>
</dbReference>
<dbReference type="Gene3D" id="3.80.10.10">
    <property type="entry name" value="Ribonuclease Inhibitor"/>
    <property type="match status" value="1"/>
</dbReference>
<comment type="caution">
    <text evidence="2">The sequence shown here is derived from an EMBL/GenBank/DDBJ whole genome shotgun (WGS) entry which is preliminary data.</text>
</comment>
<evidence type="ECO:0000313" key="3">
    <source>
        <dbReference type="Proteomes" id="UP001215151"/>
    </source>
</evidence>
<evidence type="ECO:0000313" key="2">
    <source>
        <dbReference type="EMBL" id="KAJ8489386.1"/>
    </source>
</evidence>
<dbReference type="SUPFAM" id="SSF52047">
    <property type="entry name" value="RNI-like"/>
    <property type="match status" value="1"/>
</dbReference>
<dbReference type="Pfam" id="PF12937">
    <property type="entry name" value="F-box-like"/>
    <property type="match status" value="1"/>
</dbReference>
<dbReference type="InterPro" id="IPR032675">
    <property type="entry name" value="LRR_dom_sf"/>
</dbReference>
<evidence type="ECO:0000259" key="1">
    <source>
        <dbReference type="Pfam" id="PF12937"/>
    </source>
</evidence>